<keyword evidence="3" id="KW-1185">Reference proteome</keyword>
<accession>A0AA88MUD9</accession>
<evidence type="ECO:0000313" key="3">
    <source>
        <dbReference type="Proteomes" id="UP001187315"/>
    </source>
</evidence>
<protein>
    <submittedName>
        <fullName evidence="2">Uncharacterized protein</fullName>
    </submittedName>
</protein>
<evidence type="ECO:0000313" key="2">
    <source>
        <dbReference type="EMBL" id="KAK2843688.1"/>
    </source>
</evidence>
<gene>
    <name evidence="2" type="ORF">Q7C36_011903</name>
</gene>
<proteinExistence type="predicted"/>
<organism evidence="2 3">
    <name type="scientific">Tachysurus vachellii</name>
    <name type="common">Darkbarbel catfish</name>
    <name type="synonym">Pelteobagrus vachellii</name>
    <dbReference type="NCBI Taxonomy" id="175792"/>
    <lineage>
        <taxon>Eukaryota</taxon>
        <taxon>Metazoa</taxon>
        <taxon>Chordata</taxon>
        <taxon>Craniata</taxon>
        <taxon>Vertebrata</taxon>
        <taxon>Euteleostomi</taxon>
        <taxon>Actinopterygii</taxon>
        <taxon>Neopterygii</taxon>
        <taxon>Teleostei</taxon>
        <taxon>Ostariophysi</taxon>
        <taxon>Siluriformes</taxon>
        <taxon>Bagridae</taxon>
        <taxon>Tachysurus</taxon>
    </lineage>
</organism>
<sequence length="94" mass="10697">MGSHYQGFKFKDRVRRVKLETGDSEGRVRIRMEVEHRGSDLCAVQHITASKKAFVRTISQQFISLATHPPKTFHSSESNKAKRRLGDEINAGRS</sequence>
<dbReference type="AlphaFoldDB" id="A0AA88MUD9"/>
<comment type="caution">
    <text evidence="2">The sequence shown here is derived from an EMBL/GenBank/DDBJ whole genome shotgun (WGS) entry which is preliminary data.</text>
</comment>
<feature type="compositionally biased region" description="Basic and acidic residues" evidence="1">
    <location>
        <begin position="77"/>
        <end position="87"/>
    </location>
</feature>
<dbReference type="Proteomes" id="UP001187315">
    <property type="component" value="Unassembled WGS sequence"/>
</dbReference>
<dbReference type="EMBL" id="JAVHJS010000011">
    <property type="protein sequence ID" value="KAK2843688.1"/>
    <property type="molecule type" value="Genomic_DNA"/>
</dbReference>
<reference evidence="2" key="1">
    <citation type="submission" date="2023-08" db="EMBL/GenBank/DDBJ databases">
        <title>Pelteobagrus vachellii genome.</title>
        <authorList>
            <person name="Liu H."/>
        </authorList>
    </citation>
    <scope>NUCLEOTIDE SEQUENCE</scope>
    <source>
        <strain evidence="2">PRFRI_2022a</strain>
        <tissue evidence="2">Muscle</tissue>
    </source>
</reference>
<feature type="region of interest" description="Disordered" evidence="1">
    <location>
        <begin position="69"/>
        <end position="94"/>
    </location>
</feature>
<evidence type="ECO:0000256" key="1">
    <source>
        <dbReference type="SAM" id="MobiDB-lite"/>
    </source>
</evidence>
<name>A0AA88MUD9_TACVA</name>